<sequence length="667" mass="79417">MKFSWRLISNFICIKSITLNDFQNVLTLSGLEIEDVQEIKTNKDKIIDLSITANRKEICSVLNLALETSIIFNTKLKIIPIKFKYNNDSQYIKNHSSNNENQYISYIRIINIGKIHKIHTPEWLLYHIKINGLIKDNLLANIQEYIRIKWGQTFIIINTQKIKEKKNLNIYHNGVQIFNIEENFKNFKDKIVHSNKENLIIFATIQSTNNTHTIKQNLDEFYENMYLDSIRLIHTITKNKIGKSKEIYKTILVKQNIIKIKQKTINSLLGYTDIKKFKFITKNTIYKILEQLKLQPKYESKEKAFIVKVPNYRKHDLIREIDIIEEIGKIYKFENLLSETKINKRRGCKSQYFIEVKKIRKVLRNLGLHEVVNCCLTKNINTQTQNVNIYNPITKEQKELRKNILESLIDNYLSNIKHTHQNIEIFEIGKTFTVDKENKKRYEEKIHIGGLLYNKQYIRKNWSEKSSEFNLFHFKNLVETFLESINSKSTMEEIKYINPTYNIKHLFKKNRKIGIYRKENNKLVGIIGELDNHFIKLTNEKQEKIYGFEFDLNELLNTMQYTNHLDYINKKYSNYPSITRDISIQLNQHVNVKQIKDFILKNINVPIESIEIFNEYQNKSNRFVGIRITYRSYTKTLNNNDVRIIHDKLQNKLKQFNKIQLSIMGKT</sequence>
<dbReference type="PROSITE" id="PS51483">
    <property type="entry name" value="B5"/>
    <property type="match status" value="1"/>
</dbReference>
<dbReference type="GO" id="GO:0004826">
    <property type="term" value="F:phenylalanine-tRNA ligase activity"/>
    <property type="evidence" value="ECO:0007669"/>
    <property type="project" value="UniProtKB-EC"/>
</dbReference>
<gene>
    <name evidence="12" type="primary">syfB</name>
</gene>
<name>A0A1Z1MTL1_9FLOR</name>
<protein>
    <recommendedName>
        <fullName evidence="2">phenylalanine--tRNA ligase</fullName>
        <ecNumber evidence="2">6.1.1.20</ecNumber>
    </recommendedName>
</protein>
<dbReference type="GO" id="GO:0005524">
    <property type="term" value="F:ATP binding"/>
    <property type="evidence" value="ECO:0007669"/>
    <property type="project" value="UniProtKB-KW"/>
</dbReference>
<evidence type="ECO:0000256" key="3">
    <source>
        <dbReference type="ARBA" id="ARBA00022598"/>
    </source>
</evidence>
<evidence type="ECO:0000256" key="2">
    <source>
        <dbReference type="ARBA" id="ARBA00012814"/>
    </source>
</evidence>
<dbReference type="SUPFAM" id="SSF54991">
    <property type="entry name" value="Anticodon-binding domain of PheRS"/>
    <property type="match status" value="1"/>
</dbReference>
<dbReference type="Gene3D" id="3.30.70.380">
    <property type="entry name" value="Ferrodoxin-fold anticodon-binding domain"/>
    <property type="match status" value="1"/>
</dbReference>
<dbReference type="EC" id="6.1.1.20" evidence="2"/>
<keyword evidence="8" id="KW-0648">Protein biosynthesis</keyword>
<keyword evidence="9" id="KW-0030">Aminoacyl-tRNA synthetase</keyword>
<evidence type="ECO:0000256" key="4">
    <source>
        <dbReference type="ARBA" id="ARBA00022723"/>
    </source>
</evidence>
<keyword evidence="12" id="KW-0934">Plastid</keyword>
<feature type="domain" description="FDX-ACB" evidence="10">
    <location>
        <begin position="573"/>
        <end position="662"/>
    </location>
</feature>
<feature type="domain" description="B5" evidence="11">
    <location>
        <begin position="253"/>
        <end position="338"/>
    </location>
</feature>
<dbReference type="PROSITE" id="PS51447">
    <property type="entry name" value="FDX_ACB"/>
    <property type="match status" value="1"/>
</dbReference>
<comment type="cofactor">
    <cofactor evidence="1">
        <name>Mg(2+)</name>
        <dbReference type="ChEBI" id="CHEBI:18420"/>
    </cofactor>
</comment>
<reference evidence="12" key="1">
    <citation type="journal article" date="2017" name="J. Phycol.">
        <title>Analysis of chloroplast genomes and a supermatrix inform reclassification of the Rhodomelaceae (Rhodophyta).</title>
        <authorList>
            <person name="Diaz-Tapia P."/>
            <person name="Maggs C.A."/>
            <person name="West J.A."/>
            <person name="Verbruggen H."/>
        </authorList>
    </citation>
    <scope>NUCLEOTIDE SEQUENCE</scope>
    <source>
        <strain evidence="12">PD1760</strain>
    </source>
</reference>
<dbReference type="Gene3D" id="3.30.56.10">
    <property type="match status" value="2"/>
</dbReference>
<proteinExistence type="predicted"/>
<dbReference type="SMART" id="SM00874">
    <property type="entry name" value="B5"/>
    <property type="match status" value="1"/>
</dbReference>
<evidence type="ECO:0000256" key="7">
    <source>
        <dbReference type="ARBA" id="ARBA00022842"/>
    </source>
</evidence>
<dbReference type="GO" id="GO:0003723">
    <property type="term" value="F:RNA binding"/>
    <property type="evidence" value="ECO:0007669"/>
    <property type="project" value="InterPro"/>
</dbReference>
<dbReference type="GO" id="GO:0000287">
    <property type="term" value="F:magnesium ion binding"/>
    <property type="evidence" value="ECO:0007669"/>
    <property type="project" value="InterPro"/>
</dbReference>
<dbReference type="Pfam" id="PF03147">
    <property type="entry name" value="FDX-ACB"/>
    <property type="match status" value="1"/>
</dbReference>
<dbReference type="Pfam" id="PF17759">
    <property type="entry name" value="tRNA_synthFbeta"/>
    <property type="match status" value="1"/>
</dbReference>
<dbReference type="EMBL" id="MF101456">
    <property type="protein sequence ID" value="ARW69418.1"/>
    <property type="molecule type" value="Genomic_DNA"/>
</dbReference>
<evidence type="ECO:0000259" key="11">
    <source>
        <dbReference type="PROSITE" id="PS51483"/>
    </source>
</evidence>
<dbReference type="GO" id="GO:0009328">
    <property type="term" value="C:phenylalanine-tRNA ligase complex"/>
    <property type="evidence" value="ECO:0007669"/>
    <property type="project" value="TreeGrafter"/>
</dbReference>
<evidence type="ECO:0000256" key="1">
    <source>
        <dbReference type="ARBA" id="ARBA00001946"/>
    </source>
</evidence>
<dbReference type="SMART" id="SM00896">
    <property type="entry name" value="FDX-ACB"/>
    <property type="match status" value="1"/>
</dbReference>
<keyword evidence="7" id="KW-0460">Magnesium</keyword>
<dbReference type="InterPro" id="IPR036690">
    <property type="entry name" value="Fdx_antiC-bd_sf"/>
</dbReference>
<dbReference type="InterPro" id="IPR005147">
    <property type="entry name" value="tRNA_synthase_B5-dom"/>
</dbReference>
<dbReference type="Pfam" id="PF03484">
    <property type="entry name" value="B5"/>
    <property type="match status" value="1"/>
</dbReference>
<evidence type="ECO:0000256" key="8">
    <source>
        <dbReference type="ARBA" id="ARBA00022917"/>
    </source>
</evidence>
<dbReference type="InterPro" id="IPR005121">
    <property type="entry name" value="Fdx_antiC-bd"/>
</dbReference>
<keyword evidence="6" id="KW-0067">ATP-binding</keyword>
<dbReference type="PANTHER" id="PTHR10947">
    <property type="entry name" value="PHENYLALANYL-TRNA SYNTHETASE BETA CHAIN AND LEUCINE-RICH REPEAT-CONTAINING PROTEIN 47"/>
    <property type="match status" value="1"/>
</dbReference>
<keyword evidence="5" id="KW-0547">Nucleotide-binding</keyword>
<keyword evidence="4" id="KW-0479">Metal-binding</keyword>
<dbReference type="PANTHER" id="PTHR10947:SF0">
    <property type="entry name" value="PHENYLALANINE--TRNA LIGASE BETA SUBUNIT"/>
    <property type="match status" value="1"/>
</dbReference>
<evidence type="ECO:0000256" key="5">
    <source>
        <dbReference type="ARBA" id="ARBA00022741"/>
    </source>
</evidence>
<dbReference type="InterPro" id="IPR009061">
    <property type="entry name" value="DNA-bd_dom_put_sf"/>
</dbReference>
<dbReference type="GO" id="GO:0006432">
    <property type="term" value="P:phenylalanyl-tRNA aminoacylation"/>
    <property type="evidence" value="ECO:0007669"/>
    <property type="project" value="InterPro"/>
</dbReference>
<keyword evidence="12" id="KW-0150">Chloroplast</keyword>
<evidence type="ECO:0000256" key="9">
    <source>
        <dbReference type="ARBA" id="ARBA00023146"/>
    </source>
</evidence>
<dbReference type="Gene3D" id="3.30.930.10">
    <property type="entry name" value="Bira Bifunctional Protein, Domain 2"/>
    <property type="match status" value="1"/>
</dbReference>
<dbReference type="InterPro" id="IPR041616">
    <property type="entry name" value="PheRS_beta_core"/>
</dbReference>
<accession>A0A1Z1MTL1</accession>
<dbReference type="InterPro" id="IPR045864">
    <property type="entry name" value="aa-tRNA-synth_II/BPL/LPL"/>
</dbReference>
<evidence type="ECO:0000313" key="12">
    <source>
        <dbReference type="EMBL" id="ARW69418.1"/>
    </source>
</evidence>
<dbReference type="InterPro" id="IPR045060">
    <property type="entry name" value="Phe-tRNA-ligase_IIc_bsu"/>
</dbReference>
<keyword evidence="3 12" id="KW-0436">Ligase</keyword>
<geneLocation type="chloroplast" evidence="12"/>
<evidence type="ECO:0000259" key="10">
    <source>
        <dbReference type="PROSITE" id="PS51447"/>
    </source>
</evidence>
<evidence type="ECO:0000256" key="6">
    <source>
        <dbReference type="ARBA" id="ARBA00022840"/>
    </source>
</evidence>
<organism evidence="12">
    <name type="scientific">Polysiphonia sp</name>
    <dbReference type="NCBI Taxonomy" id="1967842"/>
    <lineage>
        <taxon>Eukaryota</taxon>
        <taxon>Rhodophyta</taxon>
        <taxon>Florideophyceae</taxon>
        <taxon>Rhodymeniophycidae</taxon>
        <taxon>Ceramiales</taxon>
        <taxon>Rhodomelaceae</taxon>
        <taxon>Polysiphonioideae</taxon>
        <taxon>Polysiphonia</taxon>
    </lineage>
</organism>
<dbReference type="SUPFAM" id="SSF55681">
    <property type="entry name" value="Class II aaRS and biotin synthetases"/>
    <property type="match status" value="1"/>
</dbReference>
<dbReference type="AlphaFoldDB" id="A0A1Z1MTL1"/>
<dbReference type="SUPFAM" id="SSF46955">
    <property type="entry name" value="Putative DNA-binding domain"/>
    <property type="match status" value="2"/>
</dbReference>